<dbReference type="RefSeq" id="WP_194030005.1">
    <property type="nucleotide sequence ID" value="NZ_JADEWZ010000018.1"/>
</dbReference>
<evidence type="ECO:0000313" key="4">
    <source>
        <dbReference type="EMBL" id="MBE9116919.1"/>
    </source>
</evidence>
<dbReference type="Gene3D" id="1.25.10.10">
    <property type="entry name" value="Leucine-rich Repeat Variant"/>
    <property type="match status" value="1"/>
</dbReference>
<name>A0A8J7DX69_9CYAN</name>
<proteinExistence type="predicted"/>
<dbReference type="InterPro" id="IPR004155">
    <property type="entry name" value="PBS_lyase_HEAT"/>
</dbReference>
<dbReference type="GO" id="GO:0030089">
    <property type="term" value="C:phycobilisome"/>
    <property type="evidence" value="ECO:0007669"/>
    <property type="project" value="UniProtKB-KW"/>
</dbReference>
<dbReference type="InterPro" id="IPR016024">
    <property type="entry name" value="ARM-type_fold"/>
</dbReference>
<dbReference type="SUPFAM" id="SSF48371">
    <property type="entry name" value="ARM repeat"/>
    <property type="match status" value="1"/>
</dbReference>
<protein>
    <submittedName>
        <fullName evidence="4">HEAT repeat domain-containing protein</fullName>
    </submittedName>
</protein>
<dbReference type="SMART" id="SM00567">
    <property type="entry name" value="EZ_HEAT"/>
    <property type="match status" value="2"/>
</dbReference>
<feature type="coiled-coil region" evidence="3">
    <location>
        <begin position="26"/>
        <end position="75"/>
    </location>
</feature>
<keyword evidence="3" id="KW-0175">Coiled coil</keyword>
<evidence type="ECO:0000313" key="5">
    <source>
        <dbReference type="Proteomes" id="UP000654482"/>
    </source>
</evidence>
<sequence length="351" mass="39315">MGFIWGILGLIVGAGVTFWLLQQKIADKARENASNLDRLRSELEKAHEARLQDTIRSLQTDYEQQLQNRENAIRQSYEAELQGKIALIQVGKQQELERAIANMQPVPQSSEPEAPTESRQLEVPTEMLAQLHATEVEEETPTLQKESPVDSQLTESVEEIFISQEKSLVDSSRAPEKVEETPVVQTIAAIPEPKAVVLEKQKEQPLSPRVLPFGRSFPDRALTTKLQNITSVLQLNASIHDRDKQVRAQIASTLGELAKTPLVKRELERTLQILGKLCRDSSAIVRYEAVKALGQIESDRAIVPLQQALRDVDRNVVKAASLALSRFKFYPVKRQKILPSNGVWKGASHES</sequence>
<evidence type="ECO:0000256" key="1">
    <source>
        <dbReference type="ARBA" id="ARBA00022549"/>
    </source>
</evidence>
<keyword evidence="5" id="KW-1185">Reference proteome</keyword>
<gene>
    <name evidence="4" type="ORF">IQ249_13510</name>
</gene>
<comment type="caution">
    <text evidence="4">The sequence shown here is derived from an EMBL/GenBank/DDBJ whole genome shotgun (WGS) entry which is preliminary data.</text>
</comment>
<organism evidence="4 5">
    <name type="scientific">Lusitaniella coriacea LEGE 07157</name>
    <dbReference type="NCBI Taxonomy" id="945747"/>
    <lineage>
        <taxon>Bacteria</taxon>
        <taxon>Bacillati</taxon>
        <taxon>Cyanobacteriota</taxon>
        <taxon>Cyanophyceae</taxon>
        <taxon>Spirulinales</taxon>
        <taxon>Lusitaniellaceae</taxon>
        <taxon>Lusitaniella</taxon>
    </lineage>
</organism>
<reference evidence="4" key="1">
    <citation type="submission" date="2020-10" db="EMBL/GenBank/DDBJ databases">
        <authorList>
            <person name="Castelo-Branco R."/>
            <person name="Eusebio N."/>
            <person name="Adriana R."/>
            <person name="Vieira A."/>
            <person name="Brugerolle De Fraissinette N."/>
            <person name="Rezende De Castro R."/>
            <person name="Schneider M.P."/>
            <person name="Vasconcelos V."/>
            <person name="Leao P.N."/>
        </authorList>
    </citation>
    <scope>NUCLEOTIDE SEQUENCE</scope>
    <source>
        <strain evidence="4">LEGE 07157</strain>
    </source>
</reference>
<dbReference type="Pfam" id="PF13646">
    <property type="entry name" value="HEAT_2"/>
    <property type="match status" value="1"/>
</dbReference>
<dbReference type="AlphaFoldDB" id="A0A8J7DX69"/>
<dbReference type="EMBL" id="JADEWZ010000018">
    <property type="protein sequence ID" value="MBE9116919.1"/>
    <property type="molecule type" value="Genomic_DNA"/>
</dbReference>
<keyword evidence="1" id="KW-0042">Antenna complex</keyword>
<evidence type="ECO:0000256" key="2">
    <source>
        <dbReference type="ARBA" id="ARBA00022738"/>
    </source>
</evidence>
<dbReference type="InterPro" id="IPR011989">
    <property type="entry name" value="ARM-like"/>
</dbReference>
<evidence type="ECO:0000256" key="3">
    <source>
        <dbReference type="SAM" id="Coils"/>
    </source>
</evidence>
<accession>A0A8J7DX69</accession>
<keyword evidence="2" id="KW-0605">Phycobilisome</keyword>
<dbReference type="Proteomes" id="UP000654482">
    <property type="component" value="Unassembled WGS sequence"/>
</dbReference>